<organism evidence="2 3">
    <name type="scientific">Dyella acidiphila</name>
    <dbReference type="NCBI Taxonomy" id="2775866"/>
    <lineage>
        <taxon>Bacteria</taxon>
        <taxon>Pseudomonadati</taxon>
        <taxon>Pseudomonadota</taxon>
        <taxon>Gammaproteobacteria</taxon>
        <taxon>Lysobacterales</taxon>
        <taxon>Rhodanobacteraceae</taxon>
        <taxon>Dyella</taxon>
    </lineage>
</organism>
<comment type="caution">
    <text evidence="2">The sequence shown here is derived from an EMBL/GenBank/DDBJ whole genome shotgun (WGS) entry which is preliminary data.</text>
</comment>
<dbReference type="InterPro" id="IPR014833">
    <property type="entry name" value="TnsA_N"/>
</dbReference>
<evidence type="ECO:0000313" key="3">
    <source>
        <dbReference type="Proteomes" id="UP000651010"/>
    </source>
</evidence>
<evidence type="ECO:0000259" key="1">
    <source>
        <dbReference type="Pfam" id="PF08722"/>
    </source>
</evidence>
<sequence length="169" mass="19228">MNKPVPSLRVACRRPSMRAELNDFIQKLPGSEGIALRWGFRRIPLSRGRHHGGYVCAFRGEKLVRVESALERSVVKMLVADPACMAIATQPVTINWSWNGTTRRYTPDILVIFEAVPERWRKLGFERLSIVEVKPECAWIEADLRDEHTRVARIALGMPLIRLPVSGEL</sequence>
<feature type="domain" description="TnsA endonuclease N-terminal" evidence="1">
    <location>
        <begin position="81"/>
        <end position="141"/>
    </location>
</feature>
<reference evidence="2 3" key="1">
    <citation type="submission" date="2020-09" db="EMBL/GenBank/DDBJ databases">
        <title>Dyella sp. 7MK23 isolated from forest soil.</title>
        <authorList>
            <person name="Fu J."/>
        </authorList>
    </citation>
    <scope>NUCLEOTIDE SEQUENCE [LARGE SCALE GENOMIC DNA]</scope>
    <source>
        <strain evidence="2 3">7MK23</strain>
    </source>
</reference>
<gene>
    <name evidence="2" type="ORF">IGX34_21645</name>
</gene>
<evidence type="ECO:0000313" key="2">
    <source>
        <dbReference type="EMBL" id="MBE1162998.1"/>
    </source>
</evidence>
<accession>A0ABR9GG31</accession>
<proteinExistence type="predicted"/>
<dbReference type="Proteomes" id="UP000651010">
    <property type="component" value="Unassembled WGS sequence"/>
</dbReference>
<dbReference type="RefSeq" id="WP_192557844.1">
    <property type="nucleotide sequence ID" value="NZ_JACZZA010000020.1"/>
</dbReference>
<keyword evidence="3" id="KW-1185">Reference proteome</keyword>
<dbReference type="Pfam" id="PF08722">
    <property type="entry name" value="Tn7_TnsA-like_N"/>
    <property type="match status" value="1"/>
</dbReference>
<protein>
    <recommendedName>
        <fullName evidence="1">TnsA endonuclease N-terminal domain-containing protein</fullName>
    </recommendedName>
</protein>
<name>A0ABR9GG31_9GAMM</name>
<dbReference type="EMBL" id="JACZZA010000020">
    <property type="protein sequence ID" value="MBE1162998.1"/>
    <property type="molecule type" value="Genomic_DNA"/>
</dbReference>